<dbReference type="HOGENOM" id="CLU_2229489_0_0_1"/>
<gene>
    <name evidence="1" type="ORF">TRIVIDRAFT_29449</name>
</gene>
<comment type="caution">
    <text evidence="1">The sequence shown here is derived from an EMBL/GenBank/DDBJ whole genome shotgun (WGS) entry which is preliminary data.</text>
</comment>
<dbReference type="PANTHER" id="PTHR33047:SF8">
    <property type="entry name" value="REGULATOR OF RDNA TRANSCRIPTION PROTEIN 15"/>
    <property type="match status" value="1"/>
</dbReference>
<dbReference type="InParanoid" id="G9MRV9"/>
<feature type="non-terminal residue" evidence="1">
    <location>
        <position position="1"/>
    </location>
</feature>
<keyword evidence="2" id="KW-1185">Reference proteome</keyword>
<evidence type="ECO:0000313" key="1">
    <source>
        <dbReference type="EMBL" id="EHK22827.1"/>
    </source>
</evidence>
<dbReference type="Proteomes" id="UP000007115">
    <property type="component" value="Unassembled WGS sequence"/>
</dbReference>
<dbReference type="AlphaFoldDB" id="G9MRV9"/>
<dbReference type="GeneID" id="25792767"/>
<name>G9MRV9_HYPVG</name>
<protein>
    <submittedName>
        <fullName evidence="1">Uncharacterized protein</fullName>
    </submittedName>
</protein>
<dbReference type="PANTHER" id="PTHR33047">
    <property type="entry name" value="PROTEIN TAR1"/>
    <property type="match status" value="1"/>
</dbReference>
<dbReference type="EMBL" id="ABDF02000006">
    <property type="protein sequence ID" value="EHK22827.1"/>
    <property type="molecule type" value="Genomic_DNA"/>
</dbReference>
<sequence length="106" mass="11566">QSFPQSYGSILPTSLIYIALSTRGCSPWRPAAVAALILSALHPIFPPFNPPLTGRCSSAAWPVTGVRPGVRIFLPADFQGTSRAHRTQQRQMSMSFASDLWPSVRI</sequence>
<proteinExistence type="predicted"/>
<dbReference type="VEuPathDB" id="FungiDB:TRIVIDRAFT_29449"/>
<organism evidence="1 2">
    <name type="scientific">Hypocrea virens (strain Gv29-8 / FGSC 10586)</name>
    <name type="common">Gliocladium virens</name>
    <name type="synonym">Trichoderma virens</name>
    <dbReference type="NCBI Taxonomy" id="413071"/>
    <lineage>
        <taxon>Eukaryota</taxon>
        <taxon>Fungi</taxon>
        <taxon>Dikarya</taxon>
        <taxon>Ascomycota</taxon>
        <taxon>Pezizomycotina</taxon>
        <taxon>Sordariomycetes</taxon>
        <taxon>Hypocreomycetidae</taxon>
        <taxon>Hypocreales</taxon>
        <taxon>Hypocreaceae</taxon>
        <taxon>Trichoderma</taxon>
    </lineage>
</organism>
<evidence type="ECO:0000313" key="2">
    <source>
        <dbReference type="Proteomes" id="UP000007115"/>
    </source>
</evidence>
<reference evidence="1 2" key="1">
    <citation type="journal article" date="2011" name="Genome Biol.">
        <title>Comparative genome sequence analysis underscores mycoparasitism as the ancestral life style of Trichoderma.</title>
        <authorList>
            <person name="Kubicek C.P."/>
            <person name="Herrera-Estrella A."/>
            <person name="Seidl-Seiboth V."/>
            <person name="Martinez D.A."/>
            <person name="Druzhinina I.S."/>
            <person name="Thon M."/>
            <person name="Zeilinger S."/>
            <person name="Casas-Flores S."/>
            <person name="Horwitz B.A."/>
            <person name="Mukherjee P.K."/>
            <person name="Mukherjee M."/>
            <person name="Kredics L."/>
            <person name="Alcaraz L.D."/>
            <person name="Aerts A."/>
            <person name="Antal Z."/>
            <person name="Atanasova L."/>
            <person name="Cervantes-Badillo M.G."/>
            <person name="Challacombe J."/>
            <person name="Chertkov O."/>
            <person name="McCluskey K."/>
            <person name="Coulpier F."/>
            <person name="Deshpande N."/>
            <person name="von Doehren H."/>
            <person name="Ebbole D.J."/>
            <person name="Esquivel-Naranjo E.U."/>
            <person name="Fekete E."/>
            <person name="Flipphi M."/>
            <person name="Glaser F."/>
            <person name="Gomez-Rodriguez E.Y."/>
            <person name="Gruber S."/>
            <person name="Han C."/>
            <person name="Henrissat B."/>
            <person name="Hermosa R."/>
            <person name="Hernandez-Onate M."/>
            <person name="Karaffa L."/>
            <person name="Kosti I."/>
            <person name="Le Crom S."/>
            <person name="Lindquist E."/>
            <person name="Lucas S."/>
            <person name="Luebeck M."/>
            <person name="Luebeck P.S."/>
            <person name="Margeot A."/>
            <person name="Metz B."/>
            <person name="Misra M."/>
            <person name="Nevalainen H."/>
            <person name="Omann M."/>
            <person name="Packer N."/>
            <person name="Perrone G."/>
            <person name="Uresti-Rivera E.E."/>
            <person name="Salamov A."/>
            <person name="Schmoll M."/>
            <person name="Seiboth B."/>
            <person name="Shapiro H."/>
            <person name="Sukno S."/>
            <person name="Tamayo-Ramos J.A."/>
            <person name="Tisch D."/>
            <person name="Wiest A."/>
            <person name="Wilkinson H.H."/>
            <person name="Zhang M."/>
            <person name="Coutinho P.M."/>
            <person name="Kenerley C.M."/>
            <person name="Monte E."/>
            <person name="Baker S.E."/>
            <person name="Grigoriev I.V."/>
        </authorList>
    </citation>
    <scope>NUCLEOTIDE SEQUENCE [LARGE SCALE GENOMIC DNA]</scope>
    <source>
        <strain evidence="2">Gv29-8 / FGSC 10586</strain>
    </source>
</reference>
<dbReference type="InterPro" id="IPR052997">
    <property type="entry name" value="RRT15-like"/>
</dbReference>
<dbReference type="RefSeq" id="XP_013957037.1">
    <property type="nucleotide sequence ID" value="XM_014101562.1"/>
</dbReference>
<accession>G9MRV9</accession>